<feature type="domain" description="EGF-like" evidence="2">
    <location>
        <begin position="60"/>
        <end position="92"/>
    </location>
</feature>
<keyword evidence="1" id="KW-1015">Disulfide bond</keyword>
<sequence length="103" mass="11574">MPSTSYQKFVVTGVVEHASFSSKFQRTMFFAMPNPKDTNSLCVSGVENDYGECICNESYSGDYCTDRICQNGGTPSLTTCVCPNGYYGENCEKCKHDYHRIFM</sequence>
<dbReference type="Proteomes" id="UP000095283">
    <property type="component" value="Unplaced"/>
</dbReference>
<feature type="disulfide bond" evidence="1">
    <location>
        <begin position="82"/>
        <end position="91"/>
    </location>
</feature>
<keyword evidence="1" id="KW-0245">EGF-like domain</keyword>
<evidence type="ECO:0000259" key="2">
    <source>
        <dbReference type="PROSITE" id="PS50026"/>
    </source>
</evidence>
<dbReference type="InterPro" id="IPR002049">
    <property type="entry name" value="LE_dom"/>
</dbReference>
<organism evidence="3 4">
    <name type="scientific">Heterorhabditis bacteriophora</name>
    <name type="common">Entomopathogenic nematode worm</name>
    <dbReference type="NCBI Taxonomy" id="37862"/>
    <lineage>
        <taxon>Eukaryota</taxon>
        <taxon>Metazoa</taxon>
        <taxon>Ecdysozoa</taxon>
        <taxon>Nematoda</taxon>
        <taxon>Chromadorea</taxon>
        <taxon>Rhabditida</taxon>
        <taxon>Rhabditina</taxon>
        <taxon>Rhabditomorpha</taxon>
        <taxon>Strongyloidea</taxon>
        <taxon>Heterorhabditidae</taxon>
        <taxon>Heterorhabditis</taxon>
    </lineage>
</organism>
<dbReference type="PROSITE" id="PS00022">
    <property type="entry name" value="EGF_1"/>
    <property type="match status" value="1"/>
</dbReference>
<comment type="caution">
    <text evidence="1">Lacks conserved residue(s) required for the propagation of feature annotation.</text>
</comment>
<reference evidence="4" key="1">
    <citation type="submission" date="2016-11" db="UniProtKB">
        <authorList>
            <consortium name="WormBaseParasite"/>
        </authorList>
    </citation>
    <scope>IDENTIFICATION</scope>
</reference>
<dbReference type="WBParaSite" id="Hba_08240">
    <property type="protein sequence ID" value="Hba_08240"/>
    <property type="gene ID" value="Hba_08240"/>
</dbReference>
<protein>
    <submittedName>
        <fullName evidence="4">EGF-like domain-containing protein</fullName>
    </submittedName>
</protein>
<dbReference type="PROSITE" id="PS50026">
    <property type="entry name" value="EGF_3"/>
    <property type="match status" value="1"/>
</dbReference>
<dbReference type="SUPFAM" id="SSF57196">
    <property type="entry name" value="EGF/Laminin"/>
    <property type="match status" value="1"/>
</dbReference>
<evidence type="ECO:0000313" key="4">
    <source>
        <dbReference type="WBParaSite" id="Hba_08240"/>
    </source>
</evidence>
<dbReference type="InterPro" id="IPR000742">
    <property type="entry name" value="EGF"/>
</dbReference>
<dbReference type="Gene3D" id="2.10.25.10">
    <property type="entry name" value="Laminin"/>
    <property type="match status" value="1"/>
</dbReference>
<accession>A0A1I7WSW9</accession>
<evidence type="ECO:0000256" key="1">
    <source>
        <dbReference type="PROSITE-ProRule" id="PRU00076"/>
    </source>
</evidence>
<dbReference type="Pfam" id="PF00053">
    <property type="entry name" value="EGF_laminin"/>
    <property type="match status" value="1"/>
</dbReference>
<dbReference type="AlphaFoldDB" id="A0A1I7WSW9"/>
<evidence type="ECO:0000313" key="3">
    <source>
        <dbReference type="Proteomes" id="UP000095283"/>
    </source>
</evidence>
<proteinExistence type="predicted"/>
<keyword evidence="3" id="KW-1185">Reference proteome</keyword>
<dbReference type="PANTHER" id="PTHR47324">
    <property type="entry name" value="PROTEIN IRG-7-RELATED"/>
    <property type="match status" value="1"/>
</dbReference>
<name>A0A1I7WSW9_HETBA</name>
<dbReference type="PANTHER" id="PTHR47324:SF4">
    <property type="entry name" value="EGF-LIKE DOMAIN-CONTAINING PROTEIN"/>
    <property type="match status" value="1"/>
</dbReference>
<dbReference type="InterPro" id="IPR053295">
    <property type="entry name" value="Innate_immunity_reg"/>
</dbReference>